<gene>
    <name evidence="1" type="ORF">KL1_00042</name>
</gene>
<evidence type="ECO:0000313" key="1">
    <source>
        <dbReference type="EMBL" id="AEX56118.1"/>
    </source>
</evidence>
<organism evidence="1 2">
    <name type="scientific">Burkholderia phage vB_BceS_KL1</name>
    <dbReference type="NCBI Taxonomy" id="1132026"/>
    <lineage>
        <taxon>Viruses</taxon>
        <taxon>Duplodnaviria</taxon>
        <taxon>Heunggongvirae</taxon>
        <taxon>Uroviricota</taxon>
        <taxon>Caudoviricetes</taxon>
        <taxon>Jondennisvirinae</taxon>
        <taxon>Kilunavirus</taxon>
        <taxon>Kilunavirus KL1</taxon>
    </lineage>
</organism>
<evidence type="ECO:0000313" key="2">
    <source>
        <dbReference type="Proteomes" id="UP000009001"/>
    </source>
</evidence>
<dbReference type="KEGG" id="vg:13405608"/>
<protein>
    <submittedName>
        <fullName evidence="1">Uncharacterized protein</fullName>
    </submittedName>
</protein>
<dbReference type="RefSeq" id="YP_006560793.1">
    <property type="nucleotide sequence ID" value="NC_018278.1"/>
</dbReference>
<sequence>MIKIESNVPMPKLRRKAGAIPANVAKAIADYKVAYKALHGVSSLDVRYENGYIYVEGHCGVSLQIFRSRIKQLQYRKG</sequence>
<dbReference type="GeneID" id="13405608"/>
<keyword evidence="2" id="KW-1185">Reference proteome</keyword>
<dbReference type="EMBL" id="JF939047">
    <property type="protein sequence ID" value="AEX56118.1"/>
    <property type="molecule type" value="Genomic_DNA"/>
</dbReference>
<accession>I6NRF5</accession>
<dbReference type="Proteomes" id="UP000009001">
    <property type="component" value="Segment"/>
</dbReference>
<name>I6NRF5_9CAUD</name>
<proteinExistence type="predicted"/>
<reference evidence="1 2" key="1">
    <citation type="journal article" date="2012" name="BMC Genomics">
        <title>Comparative analysis of two phenotypically-similar but genomically-distinct Burkholderia cenocepacia-specific bacteriophages.</title>
        <authorList>
            <person name="Lynch K.H."/>
            <person name="Stothard P."/>
            <person name="Dennis J.J."/>
        </authorList>
    </citation>
    <scope>NUCLEOTIDE SEQUENCE [LARGE SCALE GENOMIC DNA]</scope>
</reference>